<dbReference type="Gene3D" id="1.10.10.10">
    <property type="entry name" value="Winged helix-like DNA-binding domain superfamily/Winged helix DNA-binding domain"/>
    <property type="match status" value="1"/>
</dbReference>
<comment type="similarity">
    <text evidence="1">Belongs to the LysR transcriptional regulatory family.</text>
</comment>
<dbReference type="CDD" id="cd08417">
    <property type="entry name" value="PBP2_Nitroaromatics_like"/>
    <property type="match status" value="1"/>
</dbReference>
<dbReference type="EMBL" id="JACHWF010000002">
    <property type="protein sequence ID" value="MBB3006941.1"/>
    <property type="molecule type" value="Genomic_DNA"/>
</dbReference>
<dbReference type="Pfam" id="PF00126">
    <property type="entry name" value="HTH_1"/>
    <property type="match status" value="1"/>
</dbReference>
<evidence type="ECO:0000256" key="2">
    <source>
        <dbReference type="ARBA" id="ARBA00023015"/>
    </source>
</evidence>
<evidence type="ECO:0000256" key="3">
    <source>
        <dbReference type="ARBA" id="ARBA00023125"/>
    </source>
</evidence>
<evidence type="ECO:0000256" key="1">
    <source>
        <dbReference type="ARBA" id="ARBA00009437"/>
    </source>
</evidence>
<organism evidence="7 8">
    <name type="scientific">Cupriavidus alkaliphilus</name>
    <dbReference type="NCBI Taxonomy" id="942866"/>
    <lineage>
        <taxon>Bacteria</taxon>
        <taxon>Pseudomonadati</taxon>
        <taxon>Pseudomonadota</taxon>
        <taxon>Betaproteobacteria</taxon>
        <taxon>Burkholderiales</taxon>
        <taxon>Burkholderiaceae</taxon>
        <taxon>Cupriavidus</taxon>
    </lineage>
</organism>
<feature type="region of interest" description="Disordered" evidence="5">
    <location>
        <begin position="309"/>
        <end position="330"/>
    </location>
</feature>
<evidence type="ECO:0000313" key="7">
    <source>
        <dbReference type="EMBL" id="MBB3006941.1"/>
    </source>
</evidence>
<comment type="caution">
    <text evidence="7">The sequence shown here is derived from an EMBL/GenBank/DDBJ whole genome shotgun (WGS) entry which is preliminary data.</text>
</comment>
<dbReference type="GO" id="GO:0003700">
    <property type="term" value="F:DNA-binding transcription factor activity"/>
    <property type="evidence" value="ECO:0007669"/>
    <property type="project" value="InterPro"/>
</dbReference>
<proteinExistence type="inferred from homology"/>
<dbReference type="PROSITE" id="PS50931">
    <property type="entry name" value="HTH_LYSR"/>
    <property type="match status" value="1"/>
</dbReference>
<dbReference type="InterPro" id="IPR037402">
    <property type="entry name" value="YidZ_PBP2"/>
</dbReference>
<dbReference type="SUPFAM" id="SSF46785">
    <property type="entry name" value="Winged helix' DNA-binding domain"/>
    <property type="match status" value="1"/>
</dbReference>
<feature type="domain" description="HTH lysR-type" evidence="6">
    <location>
        <begin position="13"/>
        <end position="69"/>
    </location>
</feature>
<dbReference type="Pfam" id="PF03466">
    <property type="entry name" value="LysR_substrate"/>
    <property type="match status" value="1"/>
</dbReference>
<dbReference type="PANTHER" id="PTHR30118">
    <property type="entry name" value="HTH-TYPE TRANSCRIPTIONAL REGULATOR LEUO-RELATED"/>
    <property type="match status" value="1"/>
</dbReference>
<dbReference type="AlphaFoldDB" id="A0A7W4V8B2"/>
<dbReference type="GO" id="GO:0003677">
    <property type="term" value="F:DNA binding"/>
    <property type="evidence" value="ECO:0007669"/>
    <property type="project" value="UniProtKB-KW"/>
</dbReference>
<feature type="compositionally biased region" description="Low complexity" evidence="5">
    <location>
        <begin position="311"/>
        <end position="322"/>
    </location>
</feature>
<dbReference type="RefSeq" id="WP_260153600.1">
    <property type="nucleotide sequence ID" value="NZ_JACHWF010000002.1"/>
</dbReference>
<keyword evidence="4" id="KW-0804">Transcription</keyword>
<protein>
    <submittedName>
        <fullName evidence="7">DNA-binding transcriptional LysR family regulator</fullName>
    </submittedName>
</protein>
<evidence type="ECO:0000256" key="5">
    <source>
        <dbReference type="SAM" id="MobiDB-lite"/>
    </source>
</evidence>
<keyword evidence="2" id="KW-0805">Transcription regulation</keyword>
<dbReference type="InterPro" id="IPR050389">
    <property type="entry name" value="LysR-type_TF"/>
</dbReference>
<dbReference type="InterPro" id="IPR000847">
    <property type="entry name" value="LysR_HTH_N"/>
</dbReference>
<evidence type="ECO:0000259" key="6">
    <source>
        <dbReference type="PROSITE" id="PS50931"/>
    </source>
</evidence>
<gene>
    <name evidence="7" type="ORF">FHX61_001589</name>
</gene>
<dbReference type="PANTHER" id="PTHR30118:SF15">
    <property type="entry name" value="TRANSCRIPTIONAL REGULATORY PROTEIN"/>
    <property type="match status" value="1"/>
</dbReference>
<dbReference type="Proteomes" id="UP000578036">
    <property type="component" value="Unassembled WGS sequence"/>
</dbReference>
<reference evidence="7 8" key="1">
    <citation type="submission" date="2020-08" db="EMBL/GenBank/DDBJ databases">
        <title>Genomic Encyclopedia of Type Strains, Phase IV (KMG-V): Genome sequencing to study the core and pangenomes of soil and plant-associated prokaryotes.</title>
        <authorList>
            <person name="Whitman W."/>
        </authorList>
    </citation>
    <scope>NUCLEOTIDE SEQUENCE [LARGE SCALE GENOMIC DNA]</scope>
    <source>
        <strain evidence="7 8">SLV-2362</strain>
    </source>
</reference>
<keyword evidence="8" id="KW-1185">Reference proteome</keyword>
<dbReference type="InterPro" id="IPR036388">
    <property type="entry name" value="WH-like_DNA-bd_sf"/>
</dbReference>
<dbReference type="InterPro" id="IPR036390">
    <property type="entry name" value="WH_DNA-bd_sf"/>
</dbReference>
<sequence>MPAIQKMNIAGKDLNLLYVFHVLYQEGNASRAAARMALSQPALSHKLNRLRDELGDPLFVRAPRGLTPTPRAHALAPQVQRLVADLDAFYDACDGRDFLARREAVHIYTTDYMEQLLLPALLPRLRRDAPGVVLVTHNTRGELPREELEKGTCDLAIAGFYENLPDTFHQQRLGSEDFVVLASRTNPRIADGLDLDAFLACEHLLTTLTGDLNGVVDRALARLGHRRTVVAGLSSFLAPSRLVRGSALLLTCLRSVAQEAVARDPDLVMLPVPFALPRVDMMQIWHARTDADRLRRWLRQQIQEAASVLGAASPATTPASAARRPRVRRG</sequence>
<evidence type="ECO:0000256" key="4">
    <source>
        <dbReference type="ARBA" id="ARBA00023163"/>
    </source>
</evidence>
<keyword evidence="3 7" id="KW-0238">DNA-binding</keyword>
<dbReference type="PRINTS" id="PR00039">
    <property type="entry name" value="HTHLYSR"/>
</dbReference>
<accession>A0A7W4V8B2</accession>
<evidence type="ECO:0000313" key="8">
    <source>
        <dbReference type="Proteomes" id="UP000578036"/>
    </source>
</evidence>
<dbReference type="InterPro" id="IPR005119">
    <property type="entry name" value="LysR_subst-bd"/>
</dbReference>
<dbReference type="Gene3D" id="3.40.190.10">
    <property type="entry name" value="Periplasmic binding protein-like II"/>
    <property type="match status" value="2"/>
</dbReference>
<name>A0A7W4V8B2_9BURK</name>
<dbReference type="SUPFAM" id="SSF53850">
    <property type="entry name" value="Periplasmic binding protein-like II"/>
    <property type="match status" value="1"/>
</dbReference>